<feature type="region of interest" description="Disordered" evidence="1">
    <location>
        <begin position="90"/>
        <end position="113"/>
    </location>
</feature>
<feature type="compositionally biased region" description="Basic and acidic residues" evidence="1">
    <location>
        <begin position="237"/>
        <end position="256"/>
    </location>
</feature>
<dbReference type="EMBL" id="BLVP01000008">
    <property type="protein sequence ID" value="GFM37510.1"/>
    <property type="molecule type" value="Genomic_DNA"/>
</dbReference>
<feature type="region of interest" description="Disordered" evidence="1">
    <location>
        <begin position="234"/>
        <end position="260"/>
    </location>
</feature>
<comment type="caution">
    <text evidence="3">The sequence shown here is derived from an EMBL/GenBank/DDBJ whole genome shotgun (WGS) entry which is preliminary data.</text>
</comment>
<reference evidence="3 4" key="1">
    <citation type="submission" date="2020-05" db="EMBL/GenBank/DDBJ databases">
        <title>Draft genome sequence of Desulfovibrio psychrotolerans JS1T.</title>
        <authorList>
            <person name="Ueno A."/>
            <person name="Tamazawa S."/>
            <person name="Tamamura S."/>
            <person name="Murakami T."/>
            <person name="Kiyama T."/>
            <person name="Inomata H."/>
            <person name="Amano Y."/>
            <person name="Miyakawa K."/>
            <person name="Tamaki H."/>
            <person name="Naganuma T."/>
            <person name="Kaneko K."/>
        </authorList>
    </citation>
    <scope>NUCLEOTIDE SEQUENCE [LARGE SCALE GENOMIC DNA]</scope>
    <source>
        <strain evidence="3 4">JS1</strain>
    </source>
</reference>
<feature type="compositionally biased region" description="Basic and acidic residues" evidence="1">
    <location>
        <begin position="679"/>
        <end position="689"/>
    </location>
</feature>
<organism evidence="3 4">
    <name type="scientific">Desulfovibrio psychrotolerans</name>
    <dbReference type="NCBI Taxonomy" id="415242"/>
    <lineage>
        <taxon>Bacteria</taxon>
        <taxon>Pseudomonadati</taxon>
        <taxon>Thermodesulfobacteriota</taxon>
        <taxon>Desulfovibrionia</taxon>
        <taxon>Desulfovibrionales</taxon>
        <taxon>Desulfovibrionaceae</taxon>
        <taxon>Desulfovibrio</taxon>
    </lineage>
</organism>
<keyword evidence="2" id="KW-0812">Transmembrane</keyword>
<feature type="region of interest" description="Disordered" evidence="1">
    <location>
        <begin position="144"/>
        <end position="176"/>
    </location>
</feature>
<accession>A0A7J0BUY7</accession>
<proteinExistence type="predicted"/>
<gene>
    <name evidence="3" type="ORF">DSM19430T_21940</name>
</gene>
<sequence>MGLLDQPYTAFMLFMLLCFSGLMVMFFFMQRSIEELTKRMKDERNEVMEALRAMEKRLSQVSAFNRAGTTGNHVHFGRDGSVVYAENEGEDTPAAGSATSGMPTGAAAFTDEDPQADRDYFSAEDKSAYSEVAEVDDAVSASSAALPELDIPRPGTVGKGDSSRTGRGLQLADDDAVSQVRTPFRAKTPSALFEEPGNDVAYVAADAADAADGAAKRSAEDSAGKAFDMTELLQLSRQEEDSGNKRRADRRGKDKAAAQLTLDPFPAAVMTGITAGSDEPEAEVPVSDFRMMEADDTARASADDHVQSLFDALPDADASKDPYASQDAEERAGVDAEEVFFTVSARAGISADMQAEIAADGPDFSSDFMPEVLPSAMPEYGPEGIVPEGVGPKDLGLQDFGPQDVKPDVDDDDEDIGRLFAAFAMESDEQAQTAVAEGGNVPAGPELVPVSGRGTAQVLSDAQADDASAYDASAYDTSMYDADASHDTSHHASYDTSGDDDEEVILLTPEEIVTDEEDAPAVTGHRSVGSDDYFGKGGGRLFSFFDEDEEESARPVQTAGDEDYAPADRSVIAADALADEEEPAVFSSPGVFSGTAEAPEQGSAEIPADDGDDAPIDMDSALAKALAAAGITDDAPPADGSRYLSDVSVGQEAGNGESMDFVWEDDTVPGNSEPAQRAGDGKKKRDRGAGEASDNITEYIVPE</sequence>
<protein>
    <submittedName>
        <fullName evidence="3">Uncharacterized protein</fullName>
    </submittedName>
</protein>
<evidence type="ECO:0000256" key="1">
    <source>
        <dbReference type="SAM" id="MobiDB-lite"/>
    </source>
</evidence>
<feature type="region of interest" description="Disordered" evidence="1">
    <location>
        <begin position="632"/>
        <end position="703"/>
    </location>
</feature>
<keyword evidence="4" id="KW-1185">Reference proteome</keyword>
<keyword evidence="2" id="KW-1133">Transmembrane helix</keyword>
<dbReference type="RefSeq" id="WP_174410102.1">
    <property type="nucleotide sequence ID" value="NZ_BLVP01000008.1"/>
</dbReference>
<evidence type="ECO:0000256" key="2">
    <source>
        <dbReference type="SAM" id="Phobius"/>
    </source>
</evidence>
<evidence type="ECO:0000313" key="3">
    <source>
        <dbReference type="EMBL" id="GFM37510.1"/>
    </source>
</evidence>
<feature type="region of interest" description="Disordered" evidence="1">
    <location>
        <begin position="510"/>
        <end position="618"/>
    </location>
</feature>
<dbReference type="Proteomes" id="UP000503820">
    <property type="component" value="Unassembled WGS sequence"/>
</dbReference>
<name>A0A7J0BUY7_9BACT</name>
<keyword evidence="2" id="KW-0472">Membrane</keyword>
<evidence type="ECO:0000313" key="4">
    <source>
        <dbReference type="Proteomes" id="UP000503820"/>
    </source>
</evidence>
<feature type="region of interest" description="Disordered" evidence="1">
    <location>
        <begin position="430"/>
        <end position="449"/>
    </location>
</feature>
<feature type="transmembrane region" description="Helical" evidence="2">
    <location>
        <begin position="6"/>
        <end position="29"/>
    </location>
</feature>
<feature type="compositionally biased region" description="Acidic residues" evidence="1">
    <location>
        <begin position="607"/>
        <end position="616"/>
    </location>
</feature>
<dbReference type="AlphaFoldDB" id="A0A7J0BUY7"/>